<dbReference type="EnsemblPlants" id="Pp3c4_19825V3.1">
    <property type="protein sequence ID" value="PAC:32920353.CDS.1"/>
    <property type="gene ID" value="Pp3c4_19825"/>
</dbReference>
<evidence type="ECO:0000313" key="4">
    <source>
        <dbReference type="Proteomes" id="UP000006727"/>
    </source>
</evidence>
<gene>
    <name evidence="2" type="ORF">PHYPA_006463</name>
</gene>
<dbReference type="Proteomes" id="UP000006727">
    <property type="component" value="Chromosome 4"/>
</dbReference>
<proteinExistence type="predicted"/>
<sequence>MTMEQQQQRWGGRRRYQTGKRSGDANVWPRETTAGALSRTVHNQSINPSLPRDQCCLLHTRSSPRKQAHTHAPTHTHMHALRGMSDTEAASDIGRRGIALLTWIWNSTLK</sequence>
<reference evidence="2 4" key="1">
    <citation type="journal article" date="2008" name="Science">
        <title>The Physcomitrella genome reveals evolutionary insights into the conquest of land by plants.</title>
        <authorList>
            <person name="Rensing S."/>
            <person name="Lang D."/>
            <person name="Zimmer A."/>
            <person name="Terry A."/>
            <person name="Salamov A."/>
            <person name="Shapiro H."/>
            <person name="Nishiyama T."/>
            <person name="Perroud P.-F."/>
            <person name="Lindquist E."/>
            <person name="Kamisugi Y."/>
            <person name="Tanahashi T."/>
            <person name="Sakakibara K."/>
            <person name="Fujita T."/>
            <person name="Oishi K."/>
            <person name="Shin-I T."/>
            <person name="Kuroki Y."/>
            <person name="Toyoda A."/>
            <person name="Suzuki Y."/>
            <person name="Hashimoto A."/>
            <person name="Yamaguchi K."/>
            <person name="Sugano A."/>
            <person name="Kohara Y."/>
            <person name="Fujiyama A."/>
            <person name="Anterola A."/>
            <person name="Aoki S."/>
            <person name="Ashton N."/>
            <person name="Barbazuk W.B."/>
            <person name="Barker E."/>
            <person name="Bennetzen J."/>
            <person name="Bezanilla M."/>
            <person name="Blankenship R."/>
            <person name="Cho S.H."/>
            <person name="Dutcher S."/>
            <person name="Estelle M."/>
            <person name="Fawcett J.A."/>
            <person name="Gundlach H."/>
            <person name="Hanada K."/>
            <person name="Heyl A."/>
            <person name="Hicks K.A."/>
            <person name="Hugh J."/>
            <person name="Lohr M."/>
            <person name="Mayer K."/>
            <person name="Melkozernov A."/>
            <person name="Murata T."/>
            <person name="Nelson D."/>
            <person name="Pils B."/>
            <person name="Prigge M."/>
            <person name="Reiss B."/>
            <person name="Renner T."/>
            <person name="Rombauts S."/>
            <person name="Rushton P."/>
            <person name="Sanderfoot A."/>
            <person name="Schween G."/>
            <person name="Shiu S.-H."/>
            <person name="Stueber K."/>
            <person name="Theodoulou F.L."/>
            <person name="Tu H."/>
            <person name="Van de Peer Y."/>
            <person name="Verrier P.J."/>
            <person name="Waters E."/>
            <person name="Wood A."/>
            <person name="Yang L."/>
            <person name="Cove D."/>
            <person name="Cuming A."/>
            <person name="Hasebe M."/>
            <person name="Lucas S."/>
            <person name="Mishler D.B."/>
            <person name="Reski R."/>
            <person name="Grigoriev I."/>
            <person name="Quatrano R.S."/>
            <person name="Boore J.L."/>
        </authorList>
    </citation>
    <scope>NUCLEOTIDE SEQUENCE [LARGE SCALE GENOMIC DNA]</scope>
    <source>
        <strain evidence="3 4">cv. Gransden 2004</strain>
    </source>
</reference>
<evidence type="ECO:0000313" key="3">
    <source>
        <dbReference type="EnsemblPlants" id="PAC:32920353.CDS.1"/>
    </source>
</evidence>
<name>A0A2K1KP83_PHYPA</name>
<dbReference type="InParanoid" id="A0A2K1KP83"/>
<protein>
    <submittedName>
        <fullName evidence="2 3">Uncharacterized protein</fullName>
    </submittedName>
</protein>
<feature type="region of interest" description="Disordered" evidence="1">
    <location>
        <begin position="1"/>
        <end position="29"/>
    </location>
</feature>
<reference evidence="3" key="3">
    <citation type="submission" date="2020-12" db="UniProtKB">
        <authorList>
            <consortium name="EnsemblPlants"/>
        </authorList>
    </citation>
    <scope>IDENTIFICATION</scope>
</reference>
<dbReference type="AlphaFoldDB" id="A0A2K1KP83"/>
<dbReference type="Gramene" id="Pp3c4_19825V3.1">
    <property type="protein sequence ID" value="PAC:32920353.CDS.1"/>
    <property type="gene ID" value="Pp3c4_19825"/>
</dbReference>
<feature type="compositionally biased region" description="Basic residues" evidence="1">
    <location>
        <begin position="62"/>
        <end position="80"/>
    </location>
</feature>
<feature type="compositionally biased region" description="Low complexity" evidence="1">
    <location>
        <begin position="1"/>
        <end position="10"/>
    </location>
</feature>
<accession>A0A2K1KP83</accession>
<evidence type="ECO:0000256" key="1">
    <source>
        <dbReference type="SAM" id="MobiDB-lite"/>
    </source>
</evidence>
<evidence type="ECO:0000313" key="2">
    <source>
        <dbReference type="EMBL" id="PNR55566.1"/>
    </source>
</evidence>
<reference evidence="2 4" key="2">
    <citation type="journal article" date="2018" name="Plant J.">
        <title>The Physcomitrella patens chromosome-scale assembly reveals moss genome structure and evolution.</title>
        <authorList>
            <person name="Lang D."/>
            <person name="Ullrich K.K."/>
            <person name="Murat F."/>
            <person name="Fuchs J."/>
            <person name="Jenkins J."/>
            <person name="Haas F.B."/>
            <person name="Piednoel M."/>
            <person name="Gundlach H."/>
            <person name="Van Bel M."/>
            <person name="Meyberg R."/>
            <person name="Vives C."/>
            <person name="Morata J."/>
            <person name="Symeonidi A."/>
            <person name="Hiss M."/>
            <person name="Muchero W."/>
            <person name="Kamisugi Y."/>
            <person name="Saleh O."/>
            <person name="Blanc G."/>
            <person name="Decker E.L."/>
            <person name="van Gessel N."/>
            <person name="Grimwood J."/>
            <person name="Hayes R.D."/>
            <person name="Graham S.W."/>
            <person name="Gunter L.E."/>
            <person name="McDaniel S.F."/>
            <person name="Hoernstein S.N.W."/>
            <person name="Larsson A."/>
            <person name="Li F.W."/>
            <person name="Perroud P.F."/>
            <person name="Phillips J."/>
            <person name="Ranjan P."/>
            <person name="Rokshar D.S."/>
            <person name="Rothfels C.J."/>
            <person name="Schneider L."/>
            <person name="Shu S."/>
            <person name="Stevenson D.W."/>
            <person name="Thummler F."/>
            <person name="Tillich M."/>
            <person name="Villarreal Aguilar J.C."/>
            <person name="Widiez T."/>
            <person name="Wong G.K."/>
            <person name="Wymore A."/>
            <person name="Zhang Y."/>
            <person name="Zimmer A.D."/>
            <person name="Quatrano R.S."/>
            <person name="Mayer K.F.X."/>
            <person name="Goodstein D."/>
            <person name="Casacuberta J.M."/>
            <person name="Vandepoele K."/>
            <person name="Reski R."/>
            <person name="Cuming A.C."/>
            <person name="Tuskan G.A."/>
            <person name="Maumus F."/>
            <person name="Salse J."/>
            <person name="Schmutz J."/>
            <person name="Rensing S.A."/>
        </authorList>
    </citation>
    <scope>NUCLEOTIDE SEQUENCE [LARGE SCALE GENOMIC DNA]</scope>
    <source>
        <strain evidence="3 4">cv. Gransden 2004</strain>
    </source>
</reference>
<organism evidence="2">
    <name type="scientific">Physcomitrium patens</name>
    <name type="common">Spreading-leaved earth moss</name>
    <name type="synonym">Physcomitrella patens</name>
    <dbReference type="NCBI Taxonomy" id="3218"/>
    <lineage>
        <taxon>Eukaryota</taxon>
        <taxon>Viridiplantae</taxon>
        <taxon>Streptophyta</taxon>
        <taxon>Embryophyta</taxon>
        <taxon>Bryophyta</taxon>
        <taxon>Bryophytina</taxon>
        <taxon>Bryopsida</taxon>
        <taxon>Funariidae</taxon>
        <taxon>Funariales</taxon>
        <taxon>Funariaceae</taxon>
        <taxon>Physcomitrium</taxon>
    </lineage>
</organism>
<keyword evidence="4" id="KW-1185">Reference proteome</keyword>
<feature type="region of interest" description="Disordered" evidence="1">
    <location>
        <begin position="62"/>
        <end position="82"/>
    </location>
</feature>
<dbReference type="EMBL" id="ABEU02000004">
    <property type="protein sequence ID" value="PNR55566.1"/>
    <property type="molecule type" value="Genomic_DNA"/>
</dbReference>